<proteinExistence type="predicted"/>
<reference evidence="1 2" key="1">
    <citation type="submission" date="2019-01" db="EMBL/GenBank/DDBJ databases">
        <title>Sinorhodobacter populi sp. nov. isolated from the symptomatic bark tissue of Populus euramericana canker.</title>
        <authorList>
            <person name="Xu G."/>
        </authorList>
    </citation>
    <scope>NUCLEOTIDE SEQUENCE [LARGE SCALE GENOMIC DNA]</scope>
    <source>
        <strain evidence="1 2">07D10-4-3</strain>
    </source>
</reference>
<gene>
    <name evidence="1" type="ORF">D2T29_20175</name>
</gene>
<evidence type="ECO:0000313" key="2">
    <source>
        <dbReference type="Proteomes" id="UP000284451"/>
    </source>
</evidence>
<comment type="caution">
    <text evidence="1">The sequence shown here is derived from an EMBL/GenBank/DDBJ whole genome shotgun (WGS) entry which is preliminary data.</text>
</comment>
<sequence length="64" mass="7344">MKLHFGEQESPSDTYAPAVDTDEYMILEDYERSLFFAFADDTGLKRIWLMPMGNEPVKVIVTAI</sequence>
<dbReference type="EMBL" id="SAUY01000040">
    <property type="protein sequence ID" value="RWR26679.1"/>
    <property type="molecule type" value="Genomic_DNA"/>
</dbReference>
<accession>A0A443K1P6</accession>
<reference evidence="1 2" key="2">
    <citation type="submission" date="2019-01" db="EMBL/GenBank/DDBJ databases">
        <authorList>
            <person name="Li Y."/>
        </authorList>
    </citation>
    <scope>NUCLEOTIDE SEQUENCE [LARGE SCALE GENOMIC DNA]</scope>
    <source>
        <strain evidence="1 2">07D10-4-3</strain>
    </source>
</reference>
<dbReference type="Proteomes" id="UP000284451">
    <property type="component" value="Unassembled WGS sequence"/>
</dbReference>
<dbReference type="AlphaFoldDB" id="A0A443K1P6"/>
<dbReference type="RefSeq" id="WP_128233889.1">
    <property type="nucleotide sequence ID" value="NZ_SAUY01000040.1"/>
</dbReference>
<name>A0A443K1P6_9RHOB</name>
<organism evidence="1 2">
    <name type="scientific">Paenirhodobacter populi</name>
    <dbReference type="NCBI Taxonomy" id="2306993"/>
    <lineage>
        <taxon>Bacteria</taxon>
        <taxon>Pseudomonadati</taxon>
        <taxon>Pseudomonadota</taxon>
        <taxon>Alphaproteobacteria</taxon>
        <taxon>Rhodobacterales</taxon>
        <taxon>Rhodobacter group</taxon>
        <taxon>Paenirhodobacter</taxon>
    </lineage>
</organism>
<evidence type="ECO:0000313" key="1">
    <source>
        <dbReference type="EMBL" id="RWR26679.1"/>
    </source>
</evidence>
<protein>
    <submittedName>
        <fullName evidence="1">Uncharacterized protein</fullName>
    </submittedName>
</protein>